<accession>A0ABQ0KXX6</accession>
<sequence>MQPLVEFFLSASNTTEDPRLLNLEADLAPNIQYSSMRRPLLASSPLTRERSLVLSSSGRRCLEAQSFVLLAFIPTNAIYTLIPQPGRQLRHLICWWTQMKFVVLLRHRAEHGATHQTLINAFDEISLGGAVLLNDLQCMEYVGNQRSDIPAQYNRIQPTRAHRLRQGEYTGMQ</sequence>
<evidence type="ECO:0000313" key="1">
    <source>
        <dbReference type="EMBL" id="GAT43014.1"/>
    </source>
</evidence>
<protein>
    <submittedName>
        <fullName evidence="1">Uncharacterized protein</fullName>
    </submittedName>
</protein>
<gene>
    <name evidence="1" type="ORF">MCHLO_00707</name>
</gene>
<keyword evidence="2" id="KW-1185">Reference proteome</keyword>
<dbReference type="EMBL" id="DF838456">
    <property type="protein sequence ID" value="GAT43014.1"/>
    <property type="molecule type" value="Genomic_DNA"/>
</dbReference>
<proteinExistence type="predicted"/>
<reference evidence="1" key="1">
    <citation type="submission" date="2014-09" db="EMBL/GenBank/DDBJ databases">
        <title>Genome sequence of the luminous mushroom Mycena chlorophos for searching fungal bioluminescence genes.</title>
        <authorList>
            <person name="Tanaka Y."/>
            <person name="Kasuga D."/>
            <person name="Oba Y."/>
            <person name="Hase S."/>
            <person name="Sato K."/>
            <person name="Oba Y."/>
            <person name="Sakakibara Y."/>
        </authorList>
    </citation>
    <scope>NUCLEOTIDE SEQUENCE</scope>
</reference>
<dbReference type="Proteomes" id="UP000815677">
    <property type="component" value="Unassembled WGS sequence"/>
</dbReference>
<name>A0ABQ0KXX6_MYCCL</name>
<evidence type="ECO:0000313" key="2">
    <source>
        <dbReference type="Proteomes" id="UP000815677"/>
    </source>
</evidence>
<organism evidence="1 2">
    <name type="scientific">Mycena chlorophos</name>
    <name type="common">Agaric fungus</name>
    <name type="synonym">Agaricus chlorophos</name>
    <dbReference type="NCBI Taxonomy" id="658473"/>
    <lineage>
        <taxon>Eukaryota</taxon>
        <taxon>Fungi</taxon>
        <taxon>Dikarya</taxon>
        <taxon>Basidiomycota</taxon>
        <taxon>Agaricomycotina</taxon>
        <taxon>Agaricomycetes</taxon>
        <taxon>Agaricomycetidae</taxon>
        <taxon>Agaricales</taxon>
        <taxon>Marasmiineae</taxon>
        <taxon>Mycenaceae</taxon>
        <taxon>Mycena</taxon>
    </lineage>
</organism>